<dbReference type="GO" id="GO:0016020">
    <property type="term" value="C:membrane"/>
    <property type="evidence" value="ECO:0007669"/>
    <property type="project" value="InterPro"/>
</dbReference>
<name>A0A1F6VPD3_9BACT</name>
<dbReference type="Pfam" id="PF04724">
    <property type="entry name" value="Glyco_transf_17"/>
    <property type="match status" value="1"/>
</dbReference>
<accession>A0A1F6VPD3</accession>
<comment type="caution">
    <text evidence="1">The sequence shown here is derived from an EMBL/GenBank/DDBJ whole genome shotgun (WGS) entry which is preliminary data.</text>
</comment>
<dbReference type="Proteomes" id="UP000177112">
    <property type="component" value="Unassembled WGS sequence"/>
</dbReference>
<evidence type="ECO:0000313" key="1">
    <source>
        <dbReference type="EMBL" id="OGI71510.1"/>
    </source>
</evidence>
<sequence length="532" mass="63944">MKITKNLLMVSNYNADISWILDYTDNYIIYDRSETDEWIKPFDPKKVKKVPNIGWDIYDKFTYIIDNYDNLPETMIMTKGNVFKYITKEEFDIVCNNTFFTPLFTKYHKTEKPIAFYSPDGMYNEINNSWYLNIFPAKYFKTYNDFIWRYVKKIPKYIKFAPGSNYLVTRENILKYPKSFYEELRTYVGYSLHPGEAQIIERVLYYLWSGELDLKLKWQYKVKNYLLAIVTNIIFDLKKIFRKAKNKKIEYYSSYEFTELRKKVKIYDIFTYNGEEELLEIRLNTLNEAVDEFIIVEAPTTFSGLKKTLYFEKQKQRFTPFLHKIKYFVINDYPDDAEILKIADESPNVPKNGPEHWRREFFQKESIKKALTHIRDEDLCFVGDVDEIWKLTFGMPKEMGKYKLRQLVYVYYLNNRSNEPWIGTLLTNYKTIKENCLNHLRTDGKWTVLEGGGWHFTSMGGIEEVRRKLNDSYTKESYNSNDVQSKLSERFGKKDYIGRSKFKFWIDESDLPKYILSNKEKYKNLFKSNEKI</sequence>
<dbReference type="InterPro" id="IPR006813">
    <property type="entry name" value="Glyco_trans_17"/>
</dbReference>
<dbReference type="STRING" id="1801748.A3B84_01365"/>
<proteinExistence type="predicted"/>
<evidence type="ECO:0000313" key="2">
    <source>
        <dbReference type="Proteomes" id="UP000177112"/>
    </source>
</evidence>
<organism evidence="1 2">
    <name type="scientific">Candidatus Nomurabacteria bacterium RIFCSPHIGHO2_02_FULL_35_13</name>
    <dbReference type="NCBI Taxonomy" id="1801748"/>
    <lineage>
        <taxon>Bacteria</taxon>
        <taxon>Candidatus Nomuraibacteriota</taxon>
    </lineage>
</organism>
<dbReference type="EMBL" id="MFTY01000011">
    <property type="protein sequence ID" value="OGI71510.1"/>
    <property type="molecule type" value="Genomic_DNA"/>
</dbReference>
<gene>
    <name evidence="1" type="ORF">A3B84_01365</name>
</gene>
<dbReference type="GO" id="GO:0003830">
    <property type="term" value="F:beta-1,4-mannosylglycoprotein 4-beta-N-acetylglucosaminyltransferase activity"/>
    <property type="evidence" value="ECO:0007669"/>
    <property type="project" value="InterPro"/>
</dbReference>
<dbReference type="PANTHER" id="PTHR12224:SF0">
    <property type="entry name" value="BETA-1,4-MANNOSYL-GLYCOPROTEIN 4-BETA-N-ACETYLGLUCOSAMINYLTRANSFERASE"/>
    <property type="match status" value="1"/>
</dbReference>
<dbReference type="GO" id="GO:0006044">
    <property type="term" value="P:N-acetylglucosamine metabolic process"/>
    <property type="evidence" value="ECO:0007669"/>
    <property type="project" value="TreeGrafter"/>
</dbReference>
<dbReference type="InterPro" id="IPR021838">
    <property type="entry name" value="DUF3431"/>
</dbReference>
<dbReference type="AlphaFoldDB" id="A0A1F6VPD3"/>
<dbReference type="PANTHER" id="PTHR12224">
    <property type="entry name" value="BETA-1,4-MANNOSYL-GLYCOPROTEIN BETA-1,4-N-ACETYLGLUCOSAMINYL-TRANSFERASE"/>
    <property type="match status" value="1"/>
</dbReference>
<dbReference type="Pfam" id="PF11913">
    <property type="entry name" value="DUF3431"/>
    <property type="match status" value="1"/>
</dbReference>
<reference evidence="1 2" key="1">
    <citation type="journal article" date="2016" name="Nat. Commun.">
        <title>Thousands of microbial genomes shed light on interconnected biogeochemical processes in an aquifer system.</title>
        <authorList>
            <person name="Anantharaman K."/>
            <person name="Brown C.T."/>
            <person name="Hug L.A."/>
            <person name="Sharon I."/>
            <person name="Castelle C.J."/>
            <person name="Probst A.J."/>
            <person name="Thomas B.C."/>
            <person name="Singh A."/>
            <person name="Wilkins M.J."/>
            <person name="Karaoz U."/>
            <person name="Brodie E.L."/>
            <person name="Williams K.H."/>
            <person name="Hubbard S.S."/>
            <person name="Banfield J.F."/>
        </authorList>
    </citation>
    <scope>NUCLEOTIDE SEQUENCE [LARGE SCALE GENOMIC DNA]</scope>
</reference>
<evidence type="ECO:0008006" key="3">
    <source>
        <dbReference type="Google" id="ProtNLM"/>
    </source>
</evidence>
<protein>
    <recommendedName>
        <fullName evidence="3">Glycosyl transferase family 17</fullName>
    </recommendedName>
</protein>